<dbReference type="OrthoDB" id="3349377at2759"/>
<organism evidence="3 4">
    <name type="scientific">Neolentinus lepideus HHB14362 ss-1</name>
    <dbReference type="NCBI Taxonomy" id="1314782"/>
    <lineage>
        <taxon>Eukaryota</taxon>
        <taxon>Fungi</taxon>
        <taxon>Dikarya</taxon>
        <taxon>Basidiomycota</taxon>
        <taxon>Agaricomycotina</taxon>
        <taxon>Agaricomycetes</taxon>
        <taxon>Gloeophyllales</taxon>
        <taxon>Gloeophyllaceae</taxon>
        <taxon>Neolentinus</taxon>
    </lineage>
</organism>
<dbReference type="EMBL" id="KV425614">
    <property type="protein sequence ID" value="KZT20869.1"/>
    <property type="molecule type" value="Genomic_DNA"/>
</dbReference>
<dbReference type="Proteomes" id="UP000076761">
    <property type="component" value="Unassembled WGS sequence"/>
</dbReference>
<dbReference type="AlphaFoldDB" id="A0A165PDB3"/>
<sequence>MTALSSLADIVVPLVREIKQTRCAELASSLIVIYDHLITLDQEIELIWKAHWTPGKVLFLINRYYTLASVIFNNYVLFSTHLSDSVSFCLRWFRWQGCTGLLVSTIAEIILQLRIYALYHLNRRVLFFMFTAFIVSVGAAATIMGLVLARVSTNSQFLPGVVFCLPLNLPSWFYTFWIPTLAFESLLCGLALFRAFGDFSSRSTMFQSGRHIVKILIRDSVIYYLIMFAAYFANLVIFLAGSPGVLESGIGFSVTMSCVMGSRLCLNIRDVHHELEASSASQVYLTGVSRSRSAVSRGTTDIVVSSSCALTSYELVELRSLRAEGKV</sequence>
<dbReference type="InterPro" id="IPR045340">
    <property type="entry name" value="DUF6533"/>
</dbReference>
<evidence type="ECO:0000256" key="1">
    <source>
        <dbReference type="SAM" id="Phobius"/>
    </source>
</evidence>
<evidence type="ECO:0000259" key="2">
    <source>
        <dbReference type="Pfam" id="PF20151"/>
    </source>
</evidence>
<keyword evidence="1" id="KW-0472">Membrane</keyword>
<keyword evidence="1" id="KW-0812">Transmembrane</keyword>
<protein>
    <recommendedName>
        <fullName evidence="2">DUF6533 domain-containing protein</fullName>
    </recommendedName>
</protein>
<feature type="transmembrane region" description="Helical" evidence="1">
    <location>
        <begin position="64"/>
        <end position="82"/>
    </location>
</feature>
<feature type="transmembrane region" description="Helical" evidence="1">
    <location>
        <begin position="221"/>
        <end position="242"/>
    </location>
</feature>
<feature type="transmembrane region" description="Helical" evidence="1">
    <location>
        <begin position="171"/>
        <end position="193"/>
    </location>
</feature>
<dbReference type="Pfam" id="PF20151">
    <property type="entry name" value="DUF6533"/>
    <property type="match status" value="1"/>
</dbReference>
<gene>
    <name evidence="3" type="ORF">NEOLEDRAFT_1140202</name>
</gene>
<evidence type="ECO:0000313" key="4">
    <source>
        <dbReference type="Proteomes" id="UP000076761"/>
    </source>
</evidence>
<keyword evidence="4" id="KW-1185">Reference proteome</keyword>
<feature type="transmembrane region" description="Helical" evidence="1">
    <location>
        <begin position="94"/>
        <end position="113"/>
    </location>
</feature>
<feature type="transmembrane region" description="Helical" evidence="1">
    <location>
        <begin position="125"/>
        <end position="151"/>
    </location>
</feature>
<name>A0A165PDB3_9AGAM</name>
<dbReference type="InParanoid" id="A0A165PDB3"/>
<proteinExistence type="predicted"/>
<reference evidence="3 4" key="1">
    <citation type="journal article" date="2016" name="Mol. Biol. Evol.">
        <title>Comparative Genomics of Early-Diverging Mushroom-Forming Fungi Provides Insights into the Origins of Lignocellulose Decay Capabilities.</title>
        <authorList>
            <person name="Nagy L.G."/>
            <person name="Riley R."/>
            <person name="Tritt A."/>
            <person name="Adam C."/>
            <person name="Daum C."/>
            <person name="Floudas D."/>
            <person name="Sun H."/>
            <person name="Yadav J.S."/>
            <person name="Pangilinan J."/>
            <person name="Larsson K.H."/>
            <person name="Matsuura K."/>
            <person name="Barry K."/>
            <person name="Labutti K."/>
            <person name="Kuo R."/>
            <person name="Ohm R.A."/>
            <person name="Bhattacharya S.S."/>
            <person name="Shirouzu T."/>
            <person name="Yoshinaga Y."/>
            <person name="Martin F.M."/>
            <person name="Grigoriev I.V."/>
            <person name="Hibbett D.S."/>
        </authorList>
    </citation>
    <scope>NUCLEOTIDE SEQUENCE [LARGE SCALE GENOMIC DNA]</scope>
    <source>
        <strain evidence="3 4">HHB14362 ss-1</strain>
    </source>
</reference>
<accession>A0A165PDB3</accession>
<keyword evidence="1" id="KW-1133">Transmembrane helix</keyword>
<evidence type="ECO:0000313" key="3">
    <source>
        <dbReference type="EMBL" id="KZT20869.1"/>
    </source>
</evidence>
<feature type="domain" description="DUF6533" evidence="2">
    <location>
        <begin position="24"/>
        <end position="67"/>
    </location>
</feature>